<organism evidence="2 3">
    <name type="scientific">Dehalogenimonas etheniformans</name>
    <dbReference type="NCBI Taxonomy" id="1536648"/>
    <lineage>
        <taxon>Bacteria</taxon>
        <taxon>Bacillati</taxon>
        <taxon>Chloroflexota</taxon>
        <taxon>Dehalococcoidia</taxon>
        <taxon>Dehalococcoidales</taxon>
        <taxon>Dehalococcoidaceae</taxon>
        <taxon>Dehalogenimonas</taxon>
    </lineage>
</organism>
<dbReference type="PROSITE" id="PS50110">
    <property type="entry name" value="RESPONSE_REGULATORY"/>
    <property type="match status" value="1"/>
</dbReference>
<dbReference type="PANTHER" id="PTHR44591:SF3">
    <property type="entry name" value="RESPONSE REGULATORY DOMAIN-CONTAINING PROTEIN"/>
    <property type="match status" value="1"/>
</dbReference>
<protein>
    <submittedName>
        <fullName evidence="2">Uncharacterized protein</fullName>
    </submittedName>
</protein>
<dbReference type="GO" id="GO:0000160">
    <property type="term" value="P:phosphorelay signal transduction system"/>
    <property type="evidence" value="ECO:0007669"/>
    <property type="project" value="InterPro"/>
</dbReference>
<dbReference type="Proteomes" id="UP000235653">
    <property type="component" value="Unassembled WGS sequence"/>
</dbReference>
<dbReference type="InterPro" id="IPR011006">
    <property type="entry name" value="CheY-like_superfamily"/>
</dbReference>
<proteinExistence type="predicted"/>
<dbReference type="RefSeq" id="WP_102330496.1">
    <property type="nucleotide sequence ID" value="NZ_CP058566.2"/>
</dbReference>
<dbReference type="InterPro" id="IPR001789">
    <property type="entry name" value="Sig_transdc_resp-reg_receiver"/>
</dbReference>
<gene>
    <name evidence="2" type="ORF">JP09_003895</name>
</gene>
<dbReference type="OrthoDB" id="342399at2"/>
<dbReference type="SUPFAM" id="SSF52172">
    <property type="entry name" value="CheY-like"/>
    <property type="match status" value="1"/>
</dbReference>
<evidence type="ECO:0000256" key="1">
    <source>
        <dbReference type="ARBA" id="ARBA00022553"/>
    </source>
</evidence>
<evidence type="ECO:0000313" key="2">
    <source>
        <dbReference type="EMBL" id="PPD59011.1"/>
    </source>
</evidence>
<name>A0A2P5P9P0_9CHLR</name>
<dbReference type="Gene3D" id="3.40.50.2300">
    <property type="match status" value="1"/>
</dbReference>
<evidence type="ECO:0000313" key="3">
    <source>
        <dbReference type="Proteomes" id="UP000235653"/>
    </source>
</evidence>
<reference evidence="2 3" key="1">
    <citation type="journal article" date="2017" name="ISME J.">
        <title>Grape pomace compost harbors organohalide-respiring Dehalogenimonas species with novel reductive dehalogenase genes.</title>
        <authorList>
            <person name="Yang Y."/>
            <person name="Higgins S.A."/>
            <person name="Yan J."/>
            <person name="Simsir B."/>
            <person name="Chourey K."/>
            <person name="Iyer R."/>
            <person name="Hettich R.L."/>
            <person name="Baldwin B."/>
            <person name="Ogles D.M."/>
            <person name="Loffler F.E."/>
        </authorList>
    </citation>
    <scope>NUCLEOTIDE SEQUENCE [LARGE SCALE GENOMIC DNA]</scope>
    <source>
        <strain evidence="2 3">GP</strain>
    </source>
</reference>
<accession>A0A2P5P9P0</accession>
<keyword evidence="1" id="KW-0597">Phosphoprotein</keyword>
<comment type="caution">
    <text evidence="2">The sequence shown here is derived from an EMBL/GenBank/DDBJ whole genome shotgun (WGS) entry which is preliminary data.</text>
</comment>
<sequence>MEQPLILENQNPAIKVLVVEDEPAIAQVCLRVLTPRGFHVALAADGKEAIRQLSVEKFNLCLIDVRTPNMNGEQLYSWILEHDSPLSKGVIFTTGDVASGETARFLAGTGRITLPKPFAPAELLEKIQKAVAGL</sequence>
<dbReference type="EMBL" id="JQAN02000006">
    <property type="protein sequence ID" value="PPD59011.1"/>
    <property type="molecule type" value="Genomic_DNA"/>
</dbReference>
<dbReference type="SMART" id="SM00448">
    <property type="entry name" value="REC"/>
    <property type="match status" value="1"/>
</dbReference>
<keyword evidence="3" id="KW-1185">Reference proteome</keyword>
<dbReference type="AlphaFoldDB" id="A0A2P5P9P0"/>
<dbReference type="Pfam" id="PF00072">
    <property type="entry name" value="Response_reg"/>
    <property type="match status" value="1"/>
</dbReference>
<dbReference type="PANTHER" id="PTHR44591">
    <property type="entry name" value="STRESS RESPONSE REGULATOR PROTEIN 1"/>
    <property type="match status" value="1"/>
</dbReference>
<dbReference type="InterPro" id="IPR050595">
    <property type="entry name" value="Bact_response_regulator"/>
</dbReference>